<keyword evidence="2" id="KW-1133">Transmembrane helix</keyword>
<keyword evidence="2" id="KW-0812">Transmembrane</keyword>
<sequence length="247" mass="26886">MSDAHNQWNNNEANGQQPSQEQYGQPTSNDGQNAGMPPQNEYGQQWNQHNPQDSMDYGYQPGPGAPQGGQYQNGQYQDGEYQGNQYQGGQYQNGPQYPPQQPQQPYQNFPPYAGSYGYPPHNPGQPWNIMSIVGFVVSFLMPPVGLILSIVALVQLHRSRERGQGLAVGGVVLGAIFSLFTVILIGLMLWGISMVGTGEFSYESPSCSGYSCSSNDSGDDSIDSSYLDQAFNTVEIPTAASAATPWR</sequence>
<dbReference type="EMBL" id="CP129674">
    <property type="protein sequence ID" value="XDS45150.1"/>
    <property type="molecule type" value="Genomic_DNA"/>
</dbReference>
<feature type="domain" description="DUF4190" evidence="3">
    <location>
        <begin position="129"/>
        <end position="184"/>
    </location>
</feature>
<dbReference type="KEGG" id="baqk:QN215_03250"/>
<name>A0AB39U8P2_9BIFI</name>
<dbReference type="RefSeq" id="WP_369344687.1">
    <property type="nucleotide sequence ID" value="NZ_CP129674.1"/>
</dbReference>
<feature type="compositionally biased region" description="Low complexity" evidence="1">
    <location>
        <begin position="57"/>
        <end position="95"/>
    </location>
</feature>
<evidence type="ECO:0000256" key="2">
    <source>
        <dbReference type="SAM" id="Phobius"/>
    </source>
</evidence>
<dbReference type="Pfam" id="PF13828">
    <property type="entry name" value="DUF4190"/>
    <property type="match status" value="1"/>
</dbReference>
<evidence type="ECO:0000256" key="1">
    <source>
        <dbReference type="SAM" id="MobiDB-lite"/>
    </source>
</evidence>
<feature type="compositionally biased region" description="Polar residues" evidence="1">
    <location>
        <begin position="1"/>
        <end position="32"/>
    </location>
</feature>
<evidence type="ECO:0000313" key="4">
    <source>
        <dbReference type="EMBL" id="XDS45150.1"/>
    </source>
</evidence>
<feature type="region of interest" description="Disordered" evidence="1">
    <location>
        <begin position="1"/>
        <end position="117"/>
    </location>
</feature>
<dbReference type="AlphaFoldDB" id="A0AB39U8P2"/>
<proteinExistence type="predicted"/>
<dbReference type="InterPro" id="IPR025241">
    <property type="entry name" value="DUF4190"/>
</dbReference>
<feature type="compositionally biased region" description="Low complexity" evidence="1">
    <location>
        <begin position="103"/>
        <end position="112"/>
    </location>
</feature>
<feature type="transmembrane region" description="Helical" evidence="2">
    <location>
        <begin position="166"/>
        <end position="192"/>
    </location>
</feature>
<reference evidence="4" key="1">
    <citation type="submission" date="2023-07" db="EMBL/GenBank/DDBJ databases">
        <title>Bifidobacterium aquikefiriaerophilum sp. nov. and Bifidobacterium eccum sp. nov., isolated from water kefir.</title>
        <authorList>
            <person name="Breselge S."/>
            <person name="Bellassi P."/>
            <person name="Barcenilla C."/>
            <person name="Alvarez-Ordonez A."/>
            <person name="Morelli L."/>
            <person name="Cotter P.D."/>
        </authorList>
    </citation>
    <scope>NUCLEOTIDE SEQUENCE</scope>
    <source>
        <strain evidence="4">WK041_4_12</strain>
    </source>
</reference>
<feature type="transmembrane region" description="Helical" evidence="2">
    <location>
        <begin position="129"/>
        <end position="154"/>
    </location>
</feature>
<organism evidence="4">
    <name type="scientific">Bifidobacterium aquikefiricola</name>
    <dbReference type="NCBI Taxonomy" id="3059038"/>
    <lineage>
        <taxon>Bacteria</taxon>
        <taxon>Bacillati</taxon>
        <taxon>Actinomycetota</taxon>
        <taxon>Actinomycetes</taxon>
        <taxon>Bifidobacteriales</taxon>
        <taxon>Bifidobacteriaceae</taxon>
        <taxon>Bifidobacterium</taxon>
    </lineage>
</organism>
<gene>
    <name evidence="4" type="ORF">QN215_03250</name>
</gene>
<accession>A0AB39U8P2</accession>
<evidence type="ECO:0000259" key="3">
    <source>
        <dbReference type="Pfam" id="PF13828"/>
    </source>
</evidence>
<feature type="compositionally biased region" description="Polar residues" evidence="1">
    <location>
        <begin position="41"/>
        <end position="53"/>
    </location>
</feature>
<protein>
    <submittedName>
        <fullName evidence="4">DUF4190 domain-containing protein</fullName>
    </submittedName>
</protein>
<keyword evidence="2" id="KW-0472">Membrane</keyword>